<dbReference type="PROSITE" id="PS50279">
    <property type="entry name" value="BPTI_KUNITZ_2"/>
    <property type="match status" value="2"/>
</dbReference>
<evidence type="ECO:0000256" key="6">
    <source>
        <dbReference type="ARBA" id="ARBA00030964"/>
    </source>
</evidence>
<accession>A0A267FRJ9</accession>
<dbReference type="PROSITE" id="PS51019">
    <property type="entry name" value="REELIN"/>
    <property type="match status" value="1"/>
</dbReference>
<evidence type="ECO:0000313" key="12">
    <source>
        <dbReference type="Proteomes" id="UP000215902"/>
    </source>
</evidence>
<dbReference type="SMART" id="SM00209">
    <property type="entry name" value="TSP1"/>
    <property type="match status" value="4"/>
</dbReference>
<dbReference type="Gene3D" id="2.20.100.10">
    <property type="entry name" value="Thrombospondin type-1 (TSP1) repeat"/>
    <property type="match status" value="3"/>
</dbReference>
<dbReference type="Gene3D" id="2.60.40.4060">
    <property type="entry name" value="Reeler domain"/>
    <property type="match status" value="1"/>
</dbReference>
<keyword evidence="3" id="KW-0272">Extracellular matrix</keyword>
<feature type="region of interest" description="Disordered" evidence="7">
    <location>
        <begin position="1"/>
        <end position="51"/>
    </location>
</feature>
<dbReference type="InterPro" id="IPR051418">
    <property type="entry name" value="Spondin/Thrombospondin_T1"/>
</dbReference>
<gene>
    <name evidence="11" type="ORF">BOX15_Mlig022661g1</name>
</gene>
<name>A0A267FRJ9_9PLAT</name>
<feature type="non-terminal residue" evidence="11">
    <location>
        <position position="1"/>
    </location>
</feature>
<keyword evidence="5" id="KW-0130">Cell adhesion</keyword>
<dbReference type="InterPro" id="IPR000884">
    <property type="entry name" value="TSP1_rpt"/>
</dbReference>
<dbReference type="InterPro" id="IPR002223">
    <property type="entry name" value="Kunitz_BPTI"/>
</dbReference>
<comment type="caution">
    <text evidence="11">The sequence shown here is derived from an EMBL/GenBank/DDBJ whole genome shotgun (WGS) entry which is preliminary data.</text>
</comment>
<feature type="compositionally biased region" description="Basic and acidic residues" evidence="7">
    <location>
        <begin position="559"/>
        <end position="574"/>
    </location>
</feature>
<comment type="subcellular location">
    <subcellularLocation>
        <location evidence="1">Secreted</location>
        <location evidence="1">Extracellular space</location>
        <location evidence="1">Extracellular matrix</location>
    </subcellularLocation>
</comment>
<dbReference type="InterPro" id="IPR002861">
    <property type="entry name" value="Reeler_dom"/>
</dbReference>
<sequence>GLNRCAIRTGGNHTRRGKKTAISTQAQSHRSRGRPIHRSQQQISPRLTKKPAQTVGMIEDVGRLQPVGKHLQFLLAIFMLLLGCQAGCGDASGAGGIYRWACDRVPDWAIKEPEIGDGGYELQVQQLNDTPATGQQVHRFEPGATYRVVIKTRYPGVVFNNFYLTAVKQSVSLRSEYMHGVGQFRHLPAPVRTQSDPECPGVVTGIESARRSNQFTQIQVHWTAPYSSGGMTDCVSFRATVEYDREYFKDQGMLTKDICPTLESHAPMPADQPRQLPRMTEADSSGTASGTGGSGTPLLDMMMMRRRHIEECCACGHAVYRMEMRGVWTRHNHPNEFPTEKHDSHWTSIIGVTHSQAYNIFYIGGKAKAGVKAVCETGDTTQLEKEFKEKGRWNILNVIKTHGLWGEDNLGDTRTALFSVNRTHHLLSFLTMLGPSPDWCAGTDDLDLCQTGCTWKREIRIPLYPWDAGTKTGSHYHTRDARPEDDVIRYLGRGGFYKKGPFQTDDTGRARPVAELVVTRTRPTHDWVCEDAGLSGNERPQSDRPPSGASAASSGSGRRRSEGGRREPLWRAQNRREGSLIDTYPDMIQKKMRMKCLVSPWGSWSACSSTCGSTGVRRRERRLETNLMEGQCERLFHLNETEICTPAELSCQYSDCAVNEWSSWSVCVAECNGNGEQERYRSLYTPDKCPMARQREIQVREVRGCRRQCNARDICIQEYDEGRPCSGGEGRFYYYNIEARSCHPFNYRGCKGNTNRFTSEEACLSFCKKGLSNVSARDLHTMAVIQKGKLMARRGLIEPCKQPSDSGRTCEDGGGTGTQVKWYFDLATKRCIHFSYNGCGGNDNRYDDKMQCERQCGHHMPQEMIGKRQDCVVSAWGPWGPCARECAGERTRTRRIEHEPTNGGLACPSVIDQSACPACCQYSDWSRWSSCSRTCNFMNLPSIKERRRQRLTPRGQDCTARTIVERQECREFRGTPCPGSGGGGGGY</sequence>
<reference evidence="11 12" key="1">
    <citation type="submission" date="2017-06" db="EMBL/GenBank/DDBJ databases">
        <title>A platform for efficient transgenesis in Macrostomum lignano, a flatworm model organism for stem cell research.</title>
        <authorList>
            <person name="Berezikov E."/>
        </authorList>
    </citation>
    <scope>NUCLEOTIDE SEQUENCE [LARGE SCALE GENOMIC DNA]</scope>
    <source>
        <strain evidence="11">DV1</strain>
        <tissue evidence="11">Whole organism</tissue>
    </source>
</reference>
<evidence type="ECO:0000259" key="10">
    <source>
        <dbReference type="PROSITE" id="PS51020"/>
    </source>
</evidence>
<dbReference type="GO" id="GO:0031012">
    <property type="term" value="C:extracellular matrix"/>
    <property type="evidence" value="ECO:0007669"/>
    <property type="project" value="TreeGrafter"/>
</dbReference>
<dbReference type="Gene3D" id="4.10.410.10">
    <property type="entry name" value="Pancreatic trypsin inhibitor Kunitz domain"/>
    <property type="match status" value="2"/>
</dbReference>
<protein>
    <recommendedName>
        <fullName evidence="2">Spondin-1</fullName>
    </recommendedName>
    <alternativeName>
        <fullName evidence="6">F-spondin</fullName>
    </alternativeName>
</protein>
<keyword evidence="4" id="KW-0677">Repeat</keyword>
<organism evidence="11 12">
    <name type="scientific">Macrostomum lignano</name>
    <dbReference type="NCBI Taxonomy" id="282301"/>
    <lineage>
        <taxon>Eukaryota</taxon>
        <taxon>Metazoa</taxon>
        <taxon>Spiralia</taxon>
        <taxon>Lophotrochozoa</taxon>
        <taxon>Platyhelminthes</taxon>
        <taxon>Rhabditophora</taxon>
        <taxon>Macrostomorpha</taxon>
        <taxon>Macrostomida</taxon>
        <taxon>Macrostomidae</taxon>
        <taxon>Macrostomum</taxon>
    </lineage>
</organism>
<dbReference type="EMBL" id="NIVC01000826">
    <property type="protein sequence ID" value="PAA76386.1"/>
    <property type="molecule type" value="Genomic_DNA"/>
</dbReference>
<feature type="domain" description="Reelin" evidence="9">
    <location>
        <begin position="87"/>
        <end position="273"/>
    </location>
</feature>
<keyword evidence="12" id="KW-1185">Reference proteome</keyword>
<dbReference type="Pfam" id="PF02014">
    <property type="entry name" value="Reeler"/>
    <property type="match status" value="1"/>
</dbReference>
<dbReference type="NCBIfam" id="NF038123">
    <property type="entry name" value="NF038123_dom"/>
    <property type="match status" value="1"/>
</dbReference>
<feature type="domain" description="BPTI/Kunitz inhibitor" evidence="8">
    <location>
        <begin position="715"/>
        <end position="767"/>
    </location>
</feature>
<dbReference type="Pfam" id="PF00090">
    <property type="entry name" value="TSP_1"/>
    <property type="match status" value="3"/>
</dbReference>
<feature type="domain" description="Spondin" evidence="10">
    <location>
        <begin position="308"/>
        <end position="501"/>
    </location>
</feature>
<dbReference type="GO" id="GO:0007155">
    <property type="term" value="P:cell adhesion"/>
    <property type="evidence" value="ECO:0007669"/>
    <property type="project" value="UniProtKB-KW"/>
</dbReference>
<feature type="region of interest" description="Disordered" evidence="7">
    <location>
        <begin position="528"/>
        <end position="574"/>
    </location>
</feature>
<dbReference type="InterPro" id="IPR042307">
    <property type="entry name" value="Reeler_sf"/>
</dbReference>
<evidence type="ECO:0000256" key="5">
    <source>
        <dbReference type="ARBA" id="ARBA00022889"/>
    </source>
</evidence>
<evidence type="ECO:0000259" key="8">
    <source>
        <dbReference type="PROSITE" id="PS50279"/>
    </source>
</evidence>
<dbReference type="AlphaFoldDB" id="A0A267FRJ9"/>
<dbReference type="SUPFAM" id="SSF82895">
    <property type="entry name" value="TSP-1 type 1 repeat"/>
    <property type="match status" value="4"/>
</dbReference>
<dbReference type="PROSITE" id="PS50092">
    <property type="entry name" value="TSP1"/>
    <property type="match status" value="4"/>
</dbReference>
<dbReference type="GO" id="GO:0004867">
    <property type="term" value="F:serine-type endopeptidase inhibitor activity"/>
    <property type="evidence" value="ECO:0007669"/>
    <property type="project" value="InterPro"/>
</dbReference>
<dbReference type="PROSITE" id="PS00280">
    <property type="entry name" value="BPTI_KUNITZ_1"/>
    <property type="match status" value="2"/>
</dbReference>
<evidence type="ECO:0000256" key="7">
    <source>
        <dbReference type="SAM" id="MobiDB-lite"/>
    </source>
</evidence>
<dbReference type="SUPFAM" id="SSF57362">
    <property type="entry name" value="BPTI-like"/>
    <property type="match status" value="2"/>
</dbReference>
<dbReference type="OrthoDB" id="347314at2759"/>
<dbReference type="PROSITE" id="PS51020">
    <property type="entry name" value="SPONDIN"/>
    <property type="match status" value="1"/>
</dbReference>
<feature type="region of interest" description="Disordered" evidence="7">
    <location>
        <begin position="263"/>
        <end position="298"/>
    </location>
</feature>
<dbReference type="Pfam" id="PF00014">
    <property type="entry name" value="Kunitz_BPTI"/>
    <property type="match status" value="2"/>
</dbReference>
<keyword evidence="3" id="KW-0964">Secreted</keyword>
<proteinExistence type="predicted"/>
<dbReference type="SMART" id="SM00131">
    <property type="entry name" value="KU"/>
    <property type="match status" value="2"/>
</dbReference>
<dbReference type="InterPro" id="IPR036880">
    <property type="entry name" value="Kunitz_BPTI_sf"/>
</dbReference>
<feature type="domain" description="BPTI/Kunitz inhibitor" evidence="8">
    <location>
        <begin position="800"/>
        <end position="856"/>
    </location>
</feature>
<evidence type="ECO:0000256" key="2">
    <source>
        <dbReference type="ARBA" id="ARBA00019594"/>
    </source>
</evidence>
<dbReference type="PANTHER" id="PTHR11311:SF16">
    <property type="entry name" value="SPONDIN-1"/>
    <property type="match status" value="1"/>
</dbReference>
<dbReference type="STRING" id="282301.A0A267FRJ9"/>
<feature type="compositionally biased region" description="Low complexity" evidence="7">
    <location>
        <begin position="544"/>
        <end position="556"/>
    </location>
</feature>
<dbReference type="InterPro" id="IPR038678">
    <property type="entry name" value="Spondin_N_sf"/>
</dbReference>
<evidence type="ECO:0000256" key="4">
    <source>
        <dbReference type="ARBA" id="ARBA00022737"/>
    </source>
</evidence>
<dbReference type="InterPro" id="IPR036383">
    <property type="entry name" value="TSP1_rpt_sf"/>
</dbReference>
<dbReference type="Gene3D" id="2.60.40.2130">
    <property type="entry name" value="F-spondin domain"/>
    <property type="match status" value="1"/>
</dbReference>
<dbReference type="InterPro" id="IPR009465">
    <property type="entry name" value="Spondin_N"/>
</dbReference>
<dbReference type="PANTHER" id="PTHR11311">
    <property type="entry name" value="SPONDIN"/>
    <property type="match status" value="1"/>
</dbReference>
<dbReference type="Pfam" id="PF06468">
    <property type="entry name" value="Spond_N"/>
    <property type="match status" value="1"/>
</dbReference>
<evidence type="ECO:0000256" key="3">
    <source>
        <dbReference type="ARBA" id="ARBA00022530"/>
    </source>
</evidence>
<evidence type="ECO:0000259" key="9">
    <source>
        <dbReference type="PROSITE" id="PS51019"/>
    </source>
</evidence>
<dbReference type="InterPro" id="IPR020901">
    <property type="entry name" value="Prtase_inh_Kunz-CS"/>
</dbReference>
<evidence type="ECO:0000313" key="11">
    <source>
        <dbReference type="EMBL" id="PAA76386.1"/>
    </source>
</evidence>
<dbReference type="Proteomes" id="UP000215902">
    <property type="component" value="Unassembled WGS sequence"/>
</dbReference>
<evidence type="ECO:0000256" key="1">
    <source>
        <dbReference type="ARBA" id="ARBA00004498"/>
    </source>
</evidence>